<feature type="region of interest" description="Disordered" evidence="1">
    <location>
        <begin position="127"/>
        <end position="172"/>
    </location>
</feature>
<evidence type="ECO:0000313" key="2">
    <source>
        <dbReference type="EMBL" id="AKV03481.1"/>
    </source>
</evidence>
<dbReference type="STRING" id="1391654.AKJ09_10144"/>
<evidence type="ECO:0000256" key="1">
    <source>
        <dbReference type="SAM" id="MobiDB-lite"/>
    </source>
</evidence>
<dbReference type="AlphaFoldDB" id="A0A0K1QCH3"/>
<feature type="compositionally biased region" description="Polar residues" evidence="1">
    <location>
        <begin position="140"/>
        <end position="150"/>
    </location>
</feature>
<name>A0A0K1QCH3_9BACT</name>
<proteinExistence type="predicted"/>
<reference evidence="2 3" key="1">
    <citation type="submission" date="2015-08" db="EMBL/GenBank/DDBJ databases">
        <authorList>
            <person name="Babu N.S."/>
            <person name="Beckwith C.J."/>
            <person name="Beseler K.G."/>
            <person name="Brison A."/>
            <person name="Carone J.V."/>
            <person name="Caskin T.P."/>
            <person name="Diamond M."/>
            <person name="Durham M.E."/>
            <person name="Foxe J.M."/>
            <person name="Go M."/>
            <person name="Henderson B.A."/>
            <person name="Jones I.B."/>
            <person name="McGettigan J.A."/>
            <person name="Micheletti S.J."/>
            <person name="Nasrallah M.E."/>
            <person name="Ortiz D."/>
            <person name="Piller C.R."/>
            <person name="Privatt S.R."/>
            <person name="Schneider S.L."/>
            <person name="Sharp S."/>
            <person name="Smith T.C."/>
            <person name="Stanton J.D."/>
            <person name="Ullery H.E."/>
            <person name="Wilson R.J."/>
            <person name="Serrano M.G."/>
            <person name="Buck G."/>
            <person name="Lee V."/>
            <person name="Wang Y."/>
            <person name="Carvalho R."/>
            <person name="Voegtly L."/>
            <person name="Shi R."/>
            <person name="Duckworth R."/>
            <person name="Johnson A."/>
            <person name="Loviza R."/>
            <person name="Walstead R."/>
            <person name="Shah Z."/>
            <person name="Kiflezghi M."/>
            <person name="Wade K."/>
            <person name="Ball S.L."/>
            <person name="Bradley K.W."/>
            <person name="Asai D.J."/>
            <person name="Bowman C.A."/>
            <person name="Russell D.A."/>
            <person name="Pope W.H."/>
            <person name="Jacobs-Sera D."/>
            <person name="Hendrix R.W."/>
            <person name="Hatfull G.F."/>
        </authorList>
    </citation>
    <scope>NUCLEOTIDE SEQUENCE [LARGE SCALE GENOMIC DNA]</scope>
    <source>
        <strain evidence="2 3">DSM 27648</strain>
    </source>
</reference>
<evidence type="ECO:0000313" key="3">
    <source>
        <dbReference type="Proteomes" id="UP000064967"/>
    </source>
</evidence>
<keyword evidence="3" id="KW-1185">Reference proteome</keyword>
<dbReference type="KEGG" id="llu:AKJ09_10144"/>
<dbReference type="EMBL" id="CP012333">
    <property type="protein sequence ID" value="AKV03481.1"/>
    <property type="molecule type" value="Genomic_DNA"/>
</dbReference>
<gene>
    <name evidence="2" type="ORF">AKJ09_10144</name>
</gene>
<sequence length="172" mass="17787">MSALGAGVGIGFASAADQDDRATTETVLREVASSPRKSLADEMVSRSRQALDRGAKLRSSGDEPHARLADGLARTWAEAARDVVKAAEAEEKAAAARLAATDAGAQADRERALLEESIAQSGRLRAQLEQLERESKEQPAKTSTSANQASDGGAAKPKAPPKAAPAKDGGAR</sequence>
<accession>A0A0K1QCH3</accession>
<feature type="compositionally biased region" description="Basic and acidic residues" evidence="1">
    <location>
        <begin position="130"/>
        <end position="139"/>
    </location>
</feature>
<dbReference type="Proteomes" id="UP000064967">
    <property type="component" value="Chromosome"/>
</dbReference>
<protein>
    <submittedName>
        <fullName evidence="2">Uncharacterized protein</fullName>
    </submittedName>
</protein>
<organism evidence="2 3">
    <name type="scientific">Labilithrix luteola</name>
    <dbReference type="NCBI Taxonomy" id="1391654"/>
    <lineage>
        <taxon>Bacteria</taxon>
        <taxon>Pseudomonadati</taxon>
        <taxon>Myxococcota</taxon>
        <taxon>Polyangia</taxon>
        <taxon>Polyangiales</taxon>
        <taxon>Labilitrichaceae</taxon>
        <taxon>Labilithrix</taxon>
    </lineage>
</organism>